<protein>
    <submittedName>
        <fullName evidence="2">Geranylgeranyl reductase</fullName>
    </submittedName>
</protein>
<dbReference type="Gene3D" id="3.50.50.60">
    <property type="entry name" value="FAD/NAD(P)-binding domain"/>
    <property type="match status" value="1"/>
</dbReference>
<gene>
    <name evidence="2" type="ORF">B2A_10113</name>
</gene>
<dbReference type="InterPro" id="IPR006076">
    <property type="entry name" value="FAD-dep_OxRdtase"/>
</dbReference>
<dbReference type="PANTHER" id="PTHR42685">
    <property type="entry name" value="GERANYLGERANYL DIPHOSPHATE REDUCTASE"/>
    <property type="match status" value="1"/>
</dbReference>
<dbReference type="EMBL" id="AUZZ01007300">
    <property type="protein sequence ID" value="EQD42914.1"/>
    <property type="molecule type" value="Genomic_DNA"/>
</dbReference>
<feature type="domain" description="FAD dependent oxidoreductase" evidence="1">
    <location>
        <begin position="6"/>
        <end position="57"/>
    </location>
</feature>
<dbReference type="InterPro" id="IPR036188">
    <property type="entry name" value="FAD/NAD-bd_sf"/>
</dbReference>
<organism evidence="2">
    <name type="scientific">mine drainage metagenome</name>
    <dbReference type="NCBI Taxonomy" id="410659"/>
    <lineage>
        <taxon>unclassified sequences</taxon>
        <taxon>metagenomes</taxon>
        <taxon>ecological metagenomes</taxon>
    </lineage>
</organism>
<accession>T1AQA0</accession>
<dbReference type="AlphaFoldDB" id="T1AQA0"/>
<reference evidence="2" key="1">
    <citation type="submission" date="2013-08" db="EMBL/GenBank/DDBJ databases">
        <authorList>
            <person name="Mendez C."/>
            <person name="Richter M."/>
            <person name="Ferrer M."/>
            <person name="Sanchez J."/>
        </authorList>
    </citation>
    <scope>NUCLEOTIDE SEQUENCE</scope>
</reference>
<dbReference type="SUPFAM" id="SSF51905">
    <property type="entry name" value="FAD/NAD(P)-binding domain"/>
    <property type="match status" value="1"/>
</dbReference>
<dbReference type="Pfam" id="PF01266">
    <property type="entry name" value="DAO"/>
    <property type="match status" value="1"/>
</dbReference>
<proteinExistence type="predicted"/>
<feature type="non-terminal residue" evidence="2">
    <location>
        <position position="86"/>
    </location>
</feature>
<dbReference type="PANTHER" id="PTHR42685:SF22">
    <property type="entry name" value="CONDITIONED MEDIUM FACTOR RECEPTOR 1"/>
    <property type="match status" value="1"/>
</dbReference>
<reference evidence="2" key="2">
    <citation type="journal article" date="2014" name="ISME J.">
        <title>Microbial stratification in low pH oxic and suboxic macroscopic growths along an acid mine drainage.</title>
        <authorList>
            <person name="Mendez-Garcia C."/>
            <person name="Mesa V."/>
            <person name="Sprenger R.R."/>
            <person name="Richter M."/>
            <person name="Diez M.S."/>
            <person name="Solano J."/>
            <person name="Bargiela R."/>
            <person name="Golyshina O.V."/>
            <person name="Manteca A."/>
            <person name="Ramos J.L."/>
            <person name="Gallego J.R."/>
            <person name="Llorente I."/>
            <person name="Martins Dos Santos V.A."/>
            <person name="Jensen O.N."/>
            <person name="Pelaez A.I."/>
            <person name="Sanchez J."/>
            <person name="Ferrer M."/>
        </authorList>
    </citation>
    <scope>NUCLEOTIDE SEQUENCE</scope>
</reference>
<evidence type="ECO:0000313" key="2">
    <source>
        <dbReference type="EMBL" id="EQD42914.1"/>
    </source>
</evidence>
<comment type="caution">
    <text evidence="2">The sequence shown here is derived from an EMBL/GenBank/DDBJ whole genome shotgun (WGS) entry which is preliminary data.</text>
</comment>
<evidence type="ECO:0000259" key="1">
    <source>
        <dbReference type="Pfam" id="PF01266"/>
    </source>
</evidence>
<sequence length="86" mass="9587">MRNCEVLIVGGGPAGSSAAWRLARAGCDVVVLDQARFPRLKLCAGWITPEVVRDLEIDIRAYPHRFLTFQRMHLHVKGVHLPVPCV</sequence>
<name>T1AQA0_9ZZZZ</name>
<dbReference type="InterPro" id="IPR050407">
    <property type="entry name" value="Geranylgeranyl_reductase"/>
</dbReference>